<feature type="region of interest" description="Disordered" evidence="8">
    <location>
        <begin position="64"/>
        <end position="84"/>
    </location>
</feature>
<evidence type="ECO:0000256" key="3">
    <source>
        <dbReference type="ARBA" id="ARBA00022833"/>
    </source>
</evidence>
<keyword evidence="3" id="KW-0862">Zinc</keyword>
<organism evidence="10 11">
    <name type="scientific">Naematelia encephala</name>
    <dbReference type="NCBI Taxonomy" id="71784"/>
    <lineage>
        <taxon>Eukaryota</taxon>
        <taxon>Fungi</taxon>
        <taxon>Dikarya</taxon>
        <taxon>Basidiomycota</taxon>
        <taxon>Agaricomycotina</taxon>
        <taxon>Tremellomycetes</taxon>
        <taxon>Tremellales</taxon>
        <taxon>Naemateliaceae</taxon>
        <taxon>Naematelia</taxon>
    </lineage>
</organism>
<name>A0A1Y2B7U7_9TREE</name>
<keyword evidence="2" id="KW-0479">Metal-binding</keyword>
<evidence type="ECO:0000256" key="6">
    <source>
        <dbReference type="ARBA" id="ARBA00023163"/>
    </source>
</evidence>
<dbReference type="SMART" id="SM00906">
    <property type="entry name" value="Fungal_trans"/>
    <property type="match status" value="1"/>
</dbReference>
<dbReference type="InterPro" id="IPR001138">
    <property type="entry name" value="Zn2Cys6_DnaBD"/>
</dbReference>
<dbReference type="InParanoid" id="A0A1Y2B7U7"/>
<evidence type="ECO:0000256" key="7">
    <source>
        <dbReference type="ARBA" id="ARBA00023242"/>
    </source>
</evidence>
<dbReference type="InterPro" id="IPR007219">
    <property type="entry name" value="XnlR_reg_dom"/>
</dbReference>
<feature type="region of interest" description="Disordered" evidence="8">
    <location>
        <begin position="1"/>
        <end position="24"/>
    </location>
</feature>
<dbReference type="GO" id="GO:0008270">
    <property type="term" value="F:zinc ion binding"/>
    <property type="evidence" value="ECO:0007669"/>
    <property type="project" value="InterPro"/>
</dbReference>
<dbReference type="PANTHER" id="PTHR31313">
    <property type="entry name" value="TY1 ENHANCER ACTIVATOR"/>
    <property type="match status" value="1"/>
</dbReference>
<protein>
    <submittedName>
        <fullName evidence="10">Fungal-specific transcription factor domain-domain-containing protein</fullName>
    </submittedName>
</protein>
<evidence type="ECO:0000313" key="10">
    <source>
        <dbReference type="EMBL" id="ORY30824.1"/>
    </source>
</evidence>
<dbReference type="Gene3D" id="4.10.240.10">
    <property type="entry name" value="Zn(2)-C6 fungal-type DNA-binding domain"/>
    <property type="match status" value="1"/>
</dbReference>
<keyword evidence="7" id="KW-0539">Nucleus</keyword>
<evidence type="ECO:0000313" key="11">
    <source>
        <dbReference type="Proteomes" id="UP000193986"/>
    </source>
</evidence>
<evidence type="ECO:0000256" key="2">
    <source>
        <dbReference type="ARBA" id="ARBA00022723"/>
    </source>
</evidence>
<evidence type="ECO:0000259" key="9">
    <source>
        <dbReference type="PROSITE" id="PS50048"/>
    </source>
</evidence>
<dbReference type="EMBL" id="MCFC01000018">
    <property type="protein sequence ID" value="ORY30824.1"/>
    <property type="molecule type" value="Genomic_DNA"/>
</dbReference>
<accession>A0A1Y2B7U7</accession>
<dbReference type="InterPro" id="IPR051615">
    <property type="entry name" value="Transcr_Regulatory_Elem"/>
</dbReference>
<proteinExistence type="predicted"/>
<feature type="compositionally biased region" description="Polar residues" evidence="8">
    <location>
        <begin position="111"/>
        <end position="123"/>
    </location>
</feature>
<dbReference type="STRING" id="71784.A0A1Y2B7U7"/>
<dbReference type="GO" id="GO:0003677">
    <property type="term" value="F:DNA binding"/>
    <property type="evidence" value="ECO:0007669"/>
    <property type="project" value="UniProtKB-KW"/>
</dbReference>
<evidence type="ECO:0000256" key="1">
    <source>
        <dbReference type="ARBA" id="ARBA00004123"/>
    </source>
</evidence>
<comment type="caution">
    <text evidence="10">The sequence shown here is derived from an EMBL/GenBank/DDBJ whole genome shotgun (WGS) entry which is preliminary data.</text>
</comment>
<dbReference type="GO" id="GO:0006351">
    <property type="term" value="P:DNA-templated transcription"/>
    <property type="evidence" value="ECO:0007669"/>
    <property type="project" value="InterPro"/>
</dbReference>
<dbReference type="SUPFAM" id="SSF57701">
    <property type="entry name" value="Zn2/Cys6 DNA-binding domain"/>
    <property type="match status" value="1"/>
</dbReference>
<dbReference type="PROSITE" id="PS00463">
    <property type="entry name" value="ZN2_CY6_FUNGAL_1"/>
    <property type="match status" value="1"/>
</dbReference>
<gene>
    <name evidence="10" type="ORF">BCR39DRAFT_107100</name>
</gene>
<dbReference type="Proteomes" id="UP000193986">
    <property type="component" value="Unassembled WGS sequence"/>
</dbReference>
<dbReference type="GO" id="GO:0005634">
    <property type="term" value="C:nucleus"/>
    <property type="evidence" value="ECO:0007669"/>
    <property type="project" value="UniProtKB-SubCell"/>
</dbReference>
<sequence>MQASVRYSSNSTAARRQRKGTYGNACHSCRQKKRSCDGARPRCAACAASNDECIIPPPGRYLRQSMGSGSTARSPQSPPATVQDSIARLSEYTHELEERLRRMEEGFWRQQEGSSLSGESAVNASPRGESHQDGEYAIESTVSDWDRRPTEQVATDEQAGAKYRLTVDEIGNVTYYGMTGWNQGPDVPVTSPGSSSTRGNISNAPLAIPLPSLAESISQNQALTPLFQTLATSKHISVAPELGDALLNAYHCYQVLELTDQPSFLRDMVLGGPNYSELLLMIIYASASRMIDGLTEEQKLAQGDLFVKLAKAYLVKELEGPSKISTIQALLLLSSRECALGQISQGWNHAGLAFRMIQDLGIHHAPESLLGASNLSPEEQAIRGRLFWAAFIWDKILSLALGREPTFPPRPGRDPLQDVPGFTDDDEPWIPYFTHPLNCPPSLQGYVYPHARRHTTFRLLARLSLIVHDIIMRLYSSESRGNTTRIRTTFVSDTNQRLDELWRDVPIDMIPTPQSPSPPPHIFMFLIFFHASYILLHRPTVKASDVAEASGPAVICLQHSIDATYLAVRFSQTFGAHLRYLPRYCWFVAASFDVMLLECEISSVQESALERLDTWLRIMEKNLLRAPSIRRSFQQILALVNKALAGNPLLAHSVAGQSVKAFLLEQPGLQVPSPGTSWNENEAFEFLDLLQSS</sequence>
<evidence type="ECO:0000256" key="4">
    <source>
        <dbReference type="ARBA" id="ARBA00023015"/>
    </source>
</evidence>
<dbReference type="AlphaFoldDB" id="A0A1Y2B7U7"/>
<feature type="compositionally biased region" description="Polar residues" evidence="8">
    <location>
        <begin position="1"/>
        <end position="14"/>
    </location>
</feature>
<dbReference type="OrthoDB" id="2593029at2759"/>
<dbReference type="CDD" id="cd12148">
    <property type="entry name" value="fungal_TF_MHR"/>
    <property type="match status" value="1"/>
</dbReference>
<dbReference type="PANTHER" id="PTHR31313:SF81">
    <property type="entry name" value="TY1 ENHANCER ACTIVATOR"/>
    <property type="match status" value="1"/>
</dbReference>
<feature type="domain" description="Zn(2)-C6 fungal-type" evidence="9">
    <location>
        <begin position="25"/>
        <end position="55"/>
    </location>
</feature>
<feature type="region of interest" description="Disordered" evidence="8">
    <location>
        <begin position="109"/>
        <end position="135"/>
    </location>
</feature>
<dbReference type="PROSITE" id="PS50048">
    <property type="entry name" value="ZN2_CY6_FUNGAL_2"/>
    <property type="match status" value="1"/>
</dbReference>
<dbReference type="InterPro" id="IPR036864">
    <property type="entry name" value="Zn2-C6_fun-type_DNA-bd_sf"/>
</dbReference>
<dbReference type="Pfam" id="PF00172">
    <property type="entry name" value="Zn_clus"/>
    <property type="match status" value="1"/>
</dbReference>
<dbReference type="SMART" id="SM00066">
    <property type="entry name" value="GAL4"/>
    <property type="match status" value="1"/>
</dbReference>
<keyword evidence="11" id="KW-1185">Reference proteome</keyword>
<evidence type="ECO:0000256" key="8">
    <source>
        <dbReference type="SAM" id="MobiDB-lite"/>
    </source>
</evidence>
<dbReference type="GO" id="GO:0000981">
    <property type="term" value="F:DNA-binding transcription factor activity, RNA polymerase II-specific"/>
    <property type="evidence" value="ECO:0007669"/>
    <property type="project" value="InterPro"/>
</dbReference>
<reference evidence="10 11" key="1">
    <citation type="submission" date="2016-07" db="EMBL/GenBank/DDBJ databases">
        <title>Pervasive Adenine N6-methylation of Active Genes in Fungi.</title>
        <authorList>
            <consortium name="DOE Joint Genome Institute"/>
            <person name="Mondo S.J."/>
            <person name="Dannebaum R.O."/>
            <person name="Kuo R.C."/>
            <person name="Labutti K."/>
            <person name="Haridas S."/>
            <person name="Kuo A."/>
            <person name="Salamov A."/>
            <person name="Ahrendt S.R."/>
            <person name="Lipzen A."/>
            <person name="Sullivan W."/>
            <person name="Andreopoulos W.B."/>
            <person name="Clum A."/>
            <person name="Lindquist E."/>
            <person name="Daum C."/>
            <person name="Ramamoorthy G.K."/>
            <person name="Gryganskyi A."/>
            <person name="Culley D."/>
            <person name="Magnuson J.K."/>
            <person name="James T.Y."/>
            <person name="O'Malley M.A."/>
            <person name="Stajich J.E."/>
            <person name="Spatafora J.W."/>
            <person name="Visel A."/>
            <person name="Grigoriev I.V."/>
        </authorList>
    </citation>
    <scope>NUCLEOTIDE SEQUENCE [LARGE SCALE GENOMIC DNA]</scope>
    <source>
        <strain evidence="10 11">68-887.2</strain>
    </source>
</reference>
<dbReference type="Pfam" id="PF04082">
    <property type="entry name" value="Fungal_trans"/>
    <property type="match status" value="1"/>
</dbReference>
<evidence type="ECO:0000256" key="5">
    <source>
        <dbReference type="ARBA" id="ARBA00023125"/>
    </source>
</evidence>
<comment type="subcellular location">
    <subcellularLocation>
        <location evidence="1">Nucleus</location>
    </subcellularLocation>
</comment>
<feature type="compositionally biased region" description="Polar residues" evidence="8">
    <location>
        <begin position="65"/>
        <end position="84"/>
    </location>
</feature>
<dbReference type="FunCoup" id="A0A1Y2B7U7">
    <property type="interactions" value="23"/>
</dbReference>
<keyword evidence="5" id="KW-0238">DNA-binding</keyword>
<keyword evidence="4" id="KW-0805">Transcription regulation</keyword>
<keyword evidence="6" id="KW-0804">Transcription</keyword>